<feature type="domain" description="DNA primase/polymerase bifunctional N-terminal" evidence="1">
    <location>
        <begin position="50"/>
        <end position="186"/>
    </location>
</feature>
<gene>
    <name evidence="2" type="ORF">EAH84_04880</name>
</gene>
<evidence type="ECO:0000259" key="1">
    <source>
        <dbReference type="Pfam" id="PF09250"/>
    </source>
</evidence>
<reference evidence="2 3" key="1">
    <citation type="journal article" date="2019" name="Environ. Microbiol.">
        <title>Species interactions and distinct microbial communities in high Arctic permafrost affected cryosols are associated with the CH4 and CO2 gas fluxes.</title>
        <authorList>
            <person name="Altshuler I."/>
            <person name="Hamel J."/>
            <person name="Turney S."/>
            <person name="Magnuson E."/>
            <person name="Levesque R."/>
            <person name="Greer C."/>
            <person name="Whyte L.G."/>
        </authorList>
    </citation>
    <scope>NUCLEOTIDE SEQUENCE [LARGE SCALE GENOMIC DNA]</scope>
    <source>
        <strain evidence="2 3">S5.1</strain>
    </source>
</reference>
<proteinExistence type="predicted"/>
<name>A0A502CJZ4_9SPHN</name>
<organism evidence="2 3">
    <name type="scientific">Sphingomonas oligophenolica</name>
    <dbReference type="NCBI Taxonomy" id="301154"/>
    <lineage>
        <taxon>Bacteria</taxon>
        <taxon>Pseudomonadati</taxon>
        <taxon>Pseudomonadota</taxon>
        <taxon>Alphaproteobacteria</taxon>
        <taxon>Sphingomonadales</taxon>
        <taxon>Sphingomonadaceae</taxon>
        <taxon>Sphingomonas</taxon>
    </lineage>
</organism>
<dbReference type="Proteomes" id="UP000318413">
    <property type="component" value="Unassembled WGS sequence"/>
</dbReference>
<dbReference type="Pfam" id="PF09250">
    <property type="entry name" value="Prim-Pol"/>
    <property type="match status" value="1"/>
</dbReference>
<keyword evidence="3" id="KW-1185">Reference proteome</keyword>
<accession>A0A502CJZ4</accession>
<protein>
    <recommendedName>
        <fullName evidence="1">DNA primase/polymerase bifunctional N-terminal domain-containing protein</fullName>
    </recommendedName>
</protein>
<evidence type="ECO:0000313" key="3">
    <source>
        <dbReference type="Proteomes" id="UP000318413"/>
    </source>
</evidence>
<comment type="caution">
    <text evidence="2">The sequence shown here is derived from an EMBL/GenBank/DDBJ whole genome shotgun (WGS) entry which is preliminary data.</text>
</comment>
<sequence length="190" mass="21477">MSRSRAEGERYGASVAEWEHFSKRYRDRLQTVVSNPTARISPKSSLRTLGKVPSRYNRDREVIGIPDWPRRSLTDRELRTASTEPDYGISVRLGQGLAAFDVDVEDEDLANLFENTAYKKGFRGLCVRYRKNSPRRLILFRIADSLGKSVLRSNIDGAGCVEILGDGQQFVAAGAHPSGARYAWREIRAW</sequence>
<dbReference type="AlphaFoldDB" id="A0A502CJZ4"/>
<dbReference type="InterPro" id="IPR015330">
    <property type="entry name" value="DNA_primase/pol_bifunc_N"/>
</dbReference>
<dbReference type="EMBL" id="RCZK01000003">
    <property type="protein sequence ID" value="TPG13537.1"/>
    <property type="molecule type" value="Genomic_DNA"/>
</dbReference>
<dbReference type="OrthoDB" id="784829at2"/>
<evidence type="ECO:0000313" key="2">
    <source>
        <dbReference type="EMBL" id="TPG13537.1"/>
    </source>
</evidence>